<dbReference type="PANTHER" id="PTHR45999:SF4">
    <property type="entry name" value="UNC-13-4A, ISOFORM B"/>
    <property type="match status" value="1"/>
</dbReference>
<dbReference type="WBParaSite" id="nRc.2.0.1.t29247-RA">
    <property type="protein sequence ID" value="nRc.2.0.1.t29247-RA"/>
    <property type="gene ID" value="nRc.2.0.1.g29247"/>
</dbReference>
<dbReference type="InterPro" id="IPR000008">
    <property type="entry name" value="C2_dom"/>
</dbReference>
<evidence type="ECO:0000259" key="7">
    <source>
        <dbReference type="PROSITE" id="PS50004"/>
    </source>
</evidence>
<name>A0A915JTW0_ROMCU</name>
<comment type="subcellular location">
    <subcellularLocation>
        <location evidence="1">Cytoplasm</location>
    </subcellularLocation>
    <subcellularLocation>
        <location evidence="2">Late endosome</location>
    </subcellularLocation>
</comment>
<evidence type="ECO:0000256" key="6">
    <source>
        <dbReference type="ARBA" id="ARBA00022753"/>
    </source>
</evidence>
<feature type="domain" description="C2" evidence="7">
    <location>
        <begin position="794"/>
        <end position="874"/>
    </location>
</feature>
<dbReference type="PROSITE" id="PS51258">
    <property type="entry name" value="MHD1"/>
    <property type="match status" value="1"/>
</dbReference>
<dbReference type="PROSITE" id="PS51259">
    <property type="entry name" value="MHD2"/>
    <property type="match status" value="1"/>
</dbReference>
<sequence length="874" mass="100786">MEKNVLPAKVIKATSVQKCTLNPKWNEKFQLYMFLSGIFRSKTLIFDLFYRDVDDSKKDVFHLDIWDHDEEDSVVDAVKKLNEVTNLKGLGRFFKQVAQSARTNADESVDDFLGALDVDIETIPSTGIQQWYKLQGRSLKSQVKGSIHLKMWIGTREDRGIADEDDMLDVKQHVGLIKIFVDYEIRQLNSDMTKWNGQLSQPALTILHQHAVQGDLTEVHQAMWLVSYWLAYSRLYDGLPNSQKDYGFLYKILNNLTTLWVPTSLSKDEEDLLAESFSDFLTESYDQIVRHRELYNSAEKHQVLKRLEDMLKCLRLLHHSALFKKTMPFQKEFSAELPYLIKVDEQKIYFAEFVTKSAVGYYEKRKRVAYSNEKSHLSQGEHCENAFASLTQLITMLNAGCYRAFHNFHKVFERATALNYFYITYKQWDKSLTDALCSIMADAVNKQMAFFVLLMIGLFRLLLNQLSVLWYFSAINSKAPINSQSKLSELKETSSHADVCHCIIQILEFWNFLEFPLTEQRADYLVSLVETICKVVEFYADKMFDQSSLNTNSFKPCSSSENLSSSPVPPSISTDKIVDNICIALNNTGHVREVMISLPKSLRFNETLEKLQESKHEESYVKKVKDKLESLIEDCDKRVTADIDLSLNSLIERHKESVKKQVFHLAWSPNGCQLESAIKPLIKQLDAQLFDYHKWLLPHIFIRLLMVQFRSVLYEIKATTTENPGQDSGFHKRMLGGIALLVNYFHADGQGVSQNTIQEDKLYKELTILLQLNQVPTQSLIEKYYETLYAQQEDMKEFKYGLLNVRAYFNSQSSLLVLDIASAKNIIPLDSNGLSDPFVITEVVPVSLFPNSKTFKTRVINKTLNPVFDETFQL</sequence>
<keyword evidence="10" id="KW-1185">Reference proteome</keyword>
<dbReference type="Gene3D" id="1.10.357.50">
    <property type="match status" value="1"/>
</dbReference>
<dbReference type="Proteomes" id="UP000887565">
    <property type="component" value="Unplaced"/>
</dbReference>
<dbReference type="Gene3D" id="2.60.40.150">
    <property type="entry name" value="C2 domain"/>
    <property type="match status" value="2"/>
</dbReference>
<dbReference type="GO" id="GO:0099503">
    <property type="term" value="C:secretory vesicle"/>
    <property type="evidence" value="ECO:0007669"/>
    <property type="project" value="TreeGrafter"/>
</dbReference>
<dbReference type="OMA" id="AMCYSEM"/>
<dbReference type="PROSITE" id="PS50004">
    <property type="entry name" value="C2"/>
    <property type="match status" value="1"/>
</dbReference>
<dbReference type="InterPro" id="IPR035892">
    <property type="entry name" value="C2_domain_sf"/>
</dbReference>
<dbReference type="AlphaFoldDB" id="A0A915JTW0"/>
<feature type="domain" description="MHD1" evidence="8">
    <location>
        <begin position="384"/>
        <end position="543"/>
    </location>
</feature>
<dbReference type="GO" id="GO:0005770">
    <property type="term" value="C:late endosome"/>
    <property type="evidence" value="ECO:0007669"/>
    <property type="project" value="UniProtKB-SubCell"/>
</dbReference>
<comment type="similarity">
    <text evidence="3">Belongs to the unc-13 family.</text>
</comment>
<feature type="domain" description="MHD2" evidence="9">
    <location>
        <begin position="675"/>
        <end position="784"/>
    </location>
</feature>
<keyword evidence="6" id="KW-0967">Endosome</keyword>
<dbReference type="InterPro" id="IPR052095">
    <property type="entry name" value="UNC-13_domain"/>
</dbReference>
<evidence type="ECO:0000256" key="1">
    <source>
        <dbReference type="ARBA" id="ARBA00004496"/>
    </source>
</evidence>
<dbReference type="Pfam" id="PF00168">
    <property type="entry name" value="C2"/>
    <property type="match status" value="2"/>
</dbReference>
<organism evidence="10 11">
    <name type="scientific">Romanomermis culicivorax</name>
    <name type="common">Nematode worm</name>
    <dbReference type="NCBI Taxonomy" id="13658"/>
    <lineage>
        <taxon>Eukaryota</taxon>
        <taxon>Metazoa</taxon>
        <taxon>Ecdysozoa</taxon>
        <taxon>Nematoda</taxon>
        <taxon>Enoplea</taxon>
        <taxon>Dorylaimia</taxon>
        <taxon>Mermithida</taxon>
        <taxon>Mermithoidea</taxon>
        <taxon>Mermithidae</taxon>
        <taxon>Romanomermis</taxon>
    </lineage>
</organism>
<evidence type="ECO:0000256" key="3">
    <source>
        <dbReference type="ARBA" id="ARBA00005823"/>
    </source>
</evidence>
<protein>
    <submittedName>
        <fullName evidence="11">Uncharacterized protein</fullName>
    </submittedName>
</protein>
<reference evidence="11" key="1">
    <citation type="submission" date="2022-11" db="UniProtKB">
        <authorList>
            <consortium name="WormBaseParasite"/>
        </authorList>
    </citation>
    <scope>IDENTIFICATION</scope>
</reference>
<dbReference type="SUPFAM" id="SSF49562">
    <property type="entry name" value="C2 domain (Calcium/lipid-binding domain, CaLB)"/>
    <property type="match status" value="2"/>
</dbReference>
<keyword evidence="4" id="KW-0268">Exocytosis</keyword>
<proteinExistence type="inferred from homology"/>
<evidence type="ECO:0000313" key="10">
    <source>
        <dbReference type="Proteomes" id="UP000887565"/>
    </source>
</evidence>
<dbReference type="PANTHER" id="PTHR45999">
    <property type="entry name" value="UNC-13-4A, ISOFORM B"/>
    <property type="match status" value="1"/>
</dbReference>
<evidence type="ECO:0000259" key="9">
    <source>
        <dbReference type="PROSITE" id="PS51259"/>
    </source>
</evidence>
<evidence type="ECO:0000313" key="11">
    <source>
        <dbReference type="WBParaSite" id="nRc.2.0.1.t29247-RA"/>
    </source>
</evidence>
<evidence type="ECO:0000256" key="5">
    <source>
        <dbReference type="ARBA" id="ARBA00022490"/>
    </source>
</evidence>
<evidence type="ECO:0000259" key="8">
    <source>
        <dbReference type="PROSITE" id="PS51258"/>
    </source>
</evidence>
<dbReference type="InterPro" id="IPR014770">
    <property type="entry name" value="Munc13_1"/>
</dbReference>
<evidence type="ECO:0000256" key="4">
    <source>
        <dbReference type="ARBA" id="ARBA00022483"/>
    </source>
</evidence>
<accession>A0A915JTW0</accession>
<keyword evidence="5" id="KW-0963">Cytoplasm</keyword>
<evidence type="ECO:0000256" key="2">
    <source>
        <dbReference type="ARBA" id="ARBA00004603"/>
    </source>
</evidence>
<dbReference type="GO" id="GO:0006887">
    <property type="term" value="P:exocytosis"/>
    <property type="evidence" value="ECO:0007669"/>
    <property type="project" value="UniProtKB-KW"/>
</dbReference>
<dbReference type="InterPro" id="IPR014772">
    <property type="entry name" value="Munc13_dom-2"/>
</dbReference>